<sequence length="616" mass="70097">MFEGVPDQFHQFITSRAPPSLSNFPPLHVSSTTHHFPSFDPYISSTTSSSLQVPFLQPLHQCPVPATSEQGEKEENGLAVTGFEVGGNRLMPESVDPWSNDEVLALLRVRSSLENWFPEFSWEHVSRKLAELGFRRSADKCKEKFEEENRYFNNNINYRIFTDLGELYHDGDDHQSPQEFFGDDNKDKKVDKPNSDEEEDKVGQILEEDSIDDQRVAGNPNQDNEKQVENLRSNNKKRKRQIKKKKFAIFKSFCEDIVDKLMTQQEEMHNKIISDMMKRDEENVAREEAWKKQELDRINKLRADEQALARERQSTIMKYLKRFTPIDSSVESLGERSAYTRNLGELSNSSTSASTSSSLVFAQNPTDSSQANNPSGLELQTRSNLVTRKANQAPENFSSSPISSIPKVPNASTKALALENPSYKNTPNNPLAAQSPLPTDTTIDSKSSANDKKDLGKRWPRDEVLALINIRCSFHNNIDQDKEVATPKGPLWERISQGMLELGYKRSAKRCKEKWENINKYFRKTKDVRKKRSADSSTCPYFHQLSTLYKQGTALTTSVPSEEQEGRLTSPKTQSSLPEMKLSSPLDGWSSNATTHLADDQGERTMVQKPDFDFEF</sequence>
<comment type="caution">
    <text evidence="9">The sequence shown here is derived from an EMBL/GenBank/DDBJ whole genome shotgun (WGS) entry which is preliminary data.</text>
</comment>
<dbReference type="Gene3D" id="1.10.10.60">
    <property type="entry name" value="Homeodomain-like"/>
    <property type="match status" value="2"/>
</dbReference>
<evidence type="ECO:0000313" key="9">
    <source>
        <dbReference type="EMBL" id="KAJ8760742.1"/>
    </source>
</evidence>
<feature type="compositionally biased region" description="Basic and acidic residues" evidence="7">
    <location>
        <begin position="183"/>
        <end position="195"/>
    </location>
</feature>
<dbReference type="FunFam" id="1.10.10.60:FF:000061">
    <property type="entry name" value="Trihelix transcription factor GT-2"/>
    <property type="match status" value="2"/>
</dbReference>
<feature type="region of interest" description="Disordered" evidence="7">
    <location>
        <begin position="556"/>
        <end position="616"/>
    </location>
</feature>
<dbReference type="PANTHER" id="PTHR21654:SF61">
    <property type="entry name" value="TRIHELIX TRANSCRIPTION FACTOR GTL2"/>
    <property type="match status" value="1"/>
</dbReference>
<proteinExistence type="predicted"/>
<feature type="compositionally biased region" description="Polar residues" evidence="7">
    <location>
        <begin position="359"/>
        <end position="378"/>
    </location>
</feature>
<evidence type="ECO:0000256" key="2">
    <source>
        <dbReference type="ARBA" id="ARBA00022737"/>
    </source>
</evidence>
<feature type="compositionally biased region" description="Low complexity" evidence="7">
    <location>
        <begin position="347"/>
        <end position="358"/>
    </location>
</feature>
<evidence type="ECO:0000256" key="7">
    <source>
        <dbReference type="SAM" id="MobiDB-lite"/>
    </source>
</evidence>
<accession>A0AAV8T244</accession>
<dbReference type="CDD" id="cd12203">
    <property type="entry name" value="GT1"/>
    <property type="match status" value="2"/>
</dbReference>
<dbReference type="InterPro" id="IPR001005">
    <property type="entry name" value="SANT/Myb"/>
</dbReference>
<dbReference type="PANTHER" id="PTHR21654">
    <property type="entry name" value="FI21293P1"/>
    <property type="match status" value="1"/>
</dbReference>
<dbReference type="SMART" id="SM00717">
    <property type="entry name" value="SANT"/>
    <property type="match status" value="2"/>
</dbReference>
<keyword evidence="10" id="KW-1185">Reference proteome</keyword>
<feature type="compositionally biased region" description="Polar residues" evidence="7">
    <location>
        <begin position="422"/>
        <end position="448"/>
    </location>
</feature>
<keyword evidence="3" id="KW-0805">Transcription regulation</keyword>
<dbReference type="Pfam" id="PF13837">
    <property type="entry name" value="Myb_DNA-bind_4"/>
    <property type="match status" value="2"/>
</dbReference>
<keyword evidence="2" id="KW-0677">Repeat</keyword>
<evidence type="ECO:0000256" key="4">
    <source>
        <dbReference type="ARBA" id="ARBA00023125"/>
    </source>
</evidence>
<evidence type="ECO:0000256" key="3">
    <source>
        <dbReference type="ARBA" id="ARBA00023015"/>
    </source>
</evidence>
<dbReference type="InterPro" id="IPR044822">
    <property type="entry name" value="Myb_DNA-bind_4"/>
</dbReference>
<feature type="region of interest" description="Disordered" evidence="7">
    <location>
        <begin position="420"/>
        <end position="455"/>
    </location>
</feature>
<dbReference type="GO" id="GO:0005634">
    <property type="term" value="C:nucleus"/>
    <property type="evidence" value="ECO:0007669"/>
    <property type="project" value="UniProtKB-SubCell"/>
</dbReference>
<keyword evidence="6" id="KW-0539">Nucleus</keyword>
<feature type="region of interest" description="Disordered" evidence="7">
    <location>
        <begin position="172"/>
        <end position="240"/>
    </location>
</feature>
<comment type="subcellular location">
    <subcellularLocation>
        <location evidence="1">Nucleus</location>
    </subcellularLocation>
</comment>
<dbReference type="EMBL" id="JAIWQS010000007">
    <property type="protein sequence ID" value="KAJ8760742.1"/>
    <property type="molecule type" value="Genomic_DNA"/>
</dbReference>
<dbReference type="AlphaFoldDB" id="A0AAV8T244"/>
<dbReference type="GO" id="GO:0006355">
    <property type="term" value="P:regulation of DNA-templated transcription"/>
    <property type="evidence" value="ECO:0007669"/>
    <property type="project" value="UniProtKB-ARBA"/>
</dbReference>
<dbReference type="PROSITE" id="PS50090">
    <property type="entry name" value="MYB_LIKE"/>
    <property type="match status" value="2"/>
</dbReference>
<evidence type="ECO:0000256" key="6">
    <source>
        <dbReference type="ARBA" id="ARBA00023242"/>
    </source>
</evidence>
<evidence type="ECO:0000256" key="5">
    <source>
        <dbReference type="ARBA" id="ARBA00023163"/>
    </source>
</evidence>
<feature type="domain" description="Myb-like" evidence="8">
    <location>
        <begin position="458"/>
        <end position="519"/>
    </location>
</feature>
<name>A0AAV8T244_9ROSI</name>
<feature type="domain" description="Myb-like" evidence="8">
    <location>
        <begin position="97"/>
        <end position="149"/>
    </location>
</feature>
<evidence type="ECO:0000313" key="10">
    <source>
        <dbReference type="Proteomes" id="UP001159364"/>
    </source>
</evidence>
<feature type="region of interest" description="Disordered" evidence="7">
    <location>
        <begin position="345"/>
        <end position="378"/>
    </location>
</feature>
<dbReference type="Proteomes" id="UP001159364">
    <property type="component" value="Linkage Group LG07"/>
</dbReference>
<keyword evidence="5" id="KW-0804">Transcription</keyword>
<reference evidence="9 10" key="1">
    <citation type="submission" date="2021-09" db="EMBL/GenBank/DDBJ databases">
        <title>Genomic insights and catalytic innovation underlie evolution of tropane alkaloids biosynthesis.</title>
        <authorList>
            <person name="Wang Y.-J."/>
            <person name="Tian T."/>
            <person name="Huang J.-P."/>
            <person name="Huang S.-X."/>
        </authorList>
    </citation>
    <scope>NUCLEOTIDE SEQUENCE [LARGE SCALE GENOMIC DNA]</scope>
    <source>
        <strain evidence="9">KIB-2018</strain>
        <tissue evidence="9">Leaf</tissue>
    </source>
</reference>
<keyword evidence="4" id="KW-0238">DNA-binding</keyword>
<dbReference type="GO" id="GO:0003677">
    <property type="term" value="F:DNA binding"/>
    <property type="evidence" value="ECO:0007669"/>
    <property type="project" value="UniProtKB-KW"/>
</dbReference>
<gene>
    <name evidence="9" type="ORF">K2173_017864</name>
</gene>
<organism evidence="9 10">
    <name type="scientific">Erythroxylum novogranatense</name>
    <dbReference type="NCBI Taxonomy" id="1862640"/>
    <lineage>
        <taxon>Eukaryota</taxon>
        <taxon>Viridiplantae</taxon>
        <taxon>Streptophyta</taxon>
        <taxon>Embryophyta</taxon>
        <taxon>Tracheophyta</taxon>
        <taxon>Spermatophyta</taxon>
        <taxon>Magnoliopsida</taxon>
        <taxon>eudicotyledons</taxon>
        <taxon>Gunneridae</taxon>
        <taxon>Pentapetalae</taxon>
        <taxon>rosids</taxon>
        <taxon>fabids</taxon>
        <taxon>Malpighiales</taxon>
        <taxon>Erythroxylaceae</taxon>
        <taxon>Erythroxylum</taxon>
    </lineage>
</organism>
<evidence type="ECO:0000259" key="8">
    <source>
        <dbReference type="PROSITE" id="PS50090"/>
    </source>
</evidence>
<feature type="compositionally biased region" description="Acidic residues" evidence="7">
    <location>
        <begin position="196"/>
        <end position="211"/>
    </location>
</feature>
<evidence type="ECO:0000256" key="1">
    <source>
        <dbReference type="ARBA" id="ARBA00004123"/>
    </source>
</evidence>
<protein>
    <recommendedName>
        <fullName evidence="8">Myb-like domain-containing protein</fullName>
    </recommendedName>
</protein>